<sequence>MTSFIGKAQMNYENSINLQEEKEQRVFLFVHGAWGGGWEYSKVDSILTKKGDKVYHPTLTGLGEKVHLATKEIDLTTHITDIINVIKFENLDNIILVGHSYGGMVISGVAEQIPERIGQLIYLDSFVPNDGESVQSINGDEVWNSMIVPKIEDGFVLYPFGPTSPTHPTDVPHPLKTFTERLSIKNPLLKDIPTSYILMRQDGVANFEEWGSKRAIANGWDVYEMEGGHYAMRDQPDRLVEKLELILKN</sequence>
<gene>
    <name evidence="2" type="ORF">ACFO3O_21880</name>
</gene>
<name>A0ABV9I360_9FLAO</name>
<dbReference type="InterPro" id="IPR052897">
    <property type="entry name" value="Sec-Metab_Biosynth_Hydrolase"/>
</dbReference>
<evidence type="ECO:0000313" key="2">
    <source>
        <dbReference type="EMBL" id="MFC4636570.1"/>
    </source>
</evidence>
<feature type="domain" description="AB hydrolase-1" evidence="1">
    <location>
        <begin position="27"/>
        <end position="241"/>
    </location>
</feature>
<keyword evidence="2" id="KW-0378">Hydrolase</keyword>
<dbReference type="PANTHER" id="PTHR37017:SF11">
    <property type="entry name" value="ESTERASE_LIPASE_THIOESTERASE DOMAIN-CONTAINING PROTEIN"/>
    <property type="match status" value="1"/>
</dbReference>
<evidence type="ECO:0000259" key="1">
    <source>
        <dbReference type="Pfam" id="PF12697"/>
    </source>
</evidence>
<accession>A0ABV9I360</accession>
<dbReference type="Proteomes" id="UP001596043">
    <property type="component" value="Unassembled WGS sequence"/>
</dbReference>
<dbReference type="GO" id="GO:0016787">
    <property type="term" value="F:hydrolase activity"/>
    <property type="evidence" value="ECO:0007669"/>
    <property type="project" value="UniProtKB-KW"/>
</dbReference>
<dbReference type="InterPro" id="IPR000073">
    <property type="entry name" value="AB_hydrolase_1"/>
</dbReference>
<reference evidence="3" key="1">
    <citation type="journal article" date="2019" name="Int. J. Syst. Evol. Microbiol.">
        <title>The Global Catalogue of Microorganisms (GCM) 10K type strain sequencing project: providing services to taxonomists for standard genome sequencing and annotation.</title>
        <authorList>
            <consortium name="The Broad Institute Genomics Platform"/>
            <consortium name="The Broad Institute Genome Sequencing Center for Infectious Disease"/>
            <person name="Wu L."/>
            <person name="Ma J."/>
        </authorList>
    </citation>
    <scope>NUCLEOTIDE SEQUENCE [LARGE SCALE GENOMIC DNA]</scope>
    <source>
        <strain evidence="3">YJ-61-S</strain>
    </source>
</reference>
<keyword evidence="3" id="KW-1185">Reference proteome</keyword>
<evidence type="ECO:0000313" key="3">
    <source>
        <dbReference type="Proteomes" id="UP001596043"/>
    </source>
</evidence>
<dbReference type="InterPro" id="IPR029058">
    <property type="entry name" value="AB_hydrolase_fold"/>
</dbReference>
<comment type="caution">
    <text evidence="2">The sequence shown here is derived from an EMBL/GenBank/DDBJ whole genome shotgun (WGS) entry which is preliminary data.</text>
</comment>
<dbReference type="SUPFAM" id="SSF53474">
    <property type="entry name" value="alpha/beta-Hydrolases"/>
    <property type="match status" value="1"/>
</dbReference>
<protein>
    <submittedName>
        <fullName evidence="2">Alpha/beta fold hydrolase</fullName>
    </submittedName>
</protein>
<dbReference type="Gene3D" id="3.40.50.1820">
    <property type="entry name" value="alpha/beta hydrolase"/>
    <property type="match status" value="1"/>
</dbReference>
<dbReference type="EMBL" id="JBHSFV010000023">
    <property type="protein sequence ID" value="MFC4636570.1"/>
    <property type="molecule type" value="Genomic_DNA"/>
</dbReference>
<dbReference type="PANTHER" id="PTHR37017">
    <property type="entry name" value="AB HYDROLASE-1 DOMAIN-CONTAINING PROTEIN-RELATED"/>
    <property type="match status" value="1"/>
</dbReference>
<dbReference type="Pfam" id="PF12697">
    <property type="entry name" value="Abhydrolase_6"/>
    <property type="match status" value="1"/>
</dbReference>
<dbReference type="RefSeq" id="WP_379982891.1">
    <property type="nucleotide sequence ID" value="NZ_JBHSFV010000023.1"/>
</dbReference>
<organism evidence="2 3">
    <name type="scientific">Dokdonia ponticola</name>
    <dbReference type="NCBI Taxonomy" id="2041041"/>
    <lineage>
        <taxon>Bacteria</taxon>
        <taxon>Pseudomonadati</taxon>
        <taxon>Bacteroidota</taxon>
        <taxon>Flavobacteriia</taxon>
        <taxon>Flavobacteriales</taxon>
        <taxon>Flavobacteriaceae</taxon>
        <taxon>Dokdonia</taxon>
    </lineage>
</organism>
<proteinExistence type="predicted"/>